<feature type="domain" description="NlpE C-terminal OB" evidence="1">
    <location>
        <begin position="156"/>
        <end position="234"/>
    </location>
</feature>
<evidence type="ECO:0000313" key="3">
    <source>
        <dbReference type="Proteomes" id="UP000284250"/>
    </source>
</evidence>
<dbReference type="Gene3D" id="2.40.50.540">
    <property type="match status" value="1"/>
</dbReference>
<dbReference type="AlphaFoldDB" id="A0A418QYK2"/>
<name>A0A418QYK2_9BACT</name>
<evidence type="ECO:0000313" key="2">
    <source>
        <dbReference type="EMBL" id="RIY10218.1"/>
    </source>
</evidence>
<dbReference type="Proteomes" id="UP000284250">
    <property type="component" value="Unassembled WGS sequence"/>
</dbReference>
<evidence type="ECO:0000259" key="1">
    <source>
        <dbReference type="Pfam" id="PF17185"/>
    </source>
</evidence>
<dbReference type="InterPro" id="IPR033450">
    <property type="entry name" value="NlpE_C"/>
</dbReference>
<keyword evidence="3" id="KW-1185">Reference proteome</keyword>
<proteinExistence type="predicted"/>
<reference evidence="2 3" key="1">
    <citation type="submission" date="2019-01" db="EMBL/GenBank/DDBJ databases">
        <title>Hymenobacter humicola sp. nov., isolated from soils in Antarctica.</title>
        <authorList>
            <person name="Sedlacek I."/>
            <person name="Holochova P."/>
            <person name="Kralova S."/>
            <person name="Pantucek R."/>
            <person name="Stankova E."/>
            <person name="Vrbovska V."/>
            <person name="Kristofova L."/>
            <person name="Svec P."/>
            <person name="Busse H.-J."/>
        </authorList>
    </citation>
    <scope>NUCLEOTIDE SEQUENCE [LARGE SCALE GENOMIC DNA]</scope>
    <source>
        <strain evidence="2 3">CCM 8852</strain>
    </source>
</reference>
<accession>A0A418QYK2</accession>
<dbReference type="InterPro" id="IPR007298">
    <property type="entry name" value="Cu-R_lipoprotein_NlpE"/>
</dbReference>
<dbReference type="Pfam" id="PF04170">
    <property type="entry name" value="NlpE"/>
    <property type="match status" value="1"/>
</dbReference>
<dbReference type="EMBL" id="QYCN01000013">
    <property type="protein sequence ID" value="RIY10218.1"/>
    <property type="molecule type" value="Genomic_DNA"/>
</dbReference>
<dbReference type="OrthoDB" id="5348860at2"/>
<dbReference type="Gene3D" id="2.40.128.640">
    <property type="match status" value="1"/>
</dbReference>
<sequence>MPRLLLPVASLLLLLTACQGREQPYGTGPENAAADHDTGAATRALAGVYADTIPCTDCQGIATRLTLKPDSLYELQEYYLGRANPASSQRGPWRVRGQVLTLAPSGNAPGRSYQVAPNQTLQLLDATGQPMPAGDRGYTLRYRSDGNLNAPGTRREFTGLYSGAAFTECGTDTRYTLATGSLDAELARQYAAIRRQDGQPVFLRVSATVQPAAGTAAPALLVDNILEIKPDPLCPQQ</sequence>
<dbReference type="RefSeq" id="WP_119655694.1">
    <property type="nucleotide sequence ID" value="NZ_JBHUOI010000001.1"/>
</dbReference>
<dbReference type="InterPro" id="IPR038139">
    <property type="entry name" value="NlpE_C_sf"/>
</dbReference>
<organism evidence="2 3">
    <name type="scientific">Hymenobacter rubripertinctus</name>
    <dbReference type="NCBI Taxonomy" id="2029981"/>
    <lineage>
        <taxon>Bacteria</taxon>
        <taxon>Pseudomonadati</taxon>
        <taxon>Bacteroidota</taxon>
        <taxon>Cytophagia</taxon>
        <taxon>Cytophagales</taxon>
        <taxon>Hymenobacteraceae</taxon>
        <taxon>Hymenobacter</taxon>
    </lineage>
</organism>
<dbReference type="PROSITE" id="PS51257">
    <property type="entry name" value="PROKAR_LIPOPROTEIN"/>
    <property type="match status" value="1"/>
</dbReference>
<gene>
    <name evidence="2" type="ORF">D0T11_10215</name>
</gene>
<comment type="caution">
    <text evidence="2">The sequence shown here is derived from an EMBL/GenBank/DDBJ whole genome shotgun (WGS) entry which is preliminary data.</text>
</comment>
<protein>
    <recommendedName>
        <fullName evidence="1">NlpE C-terminal OB domain-containing protein</fullName>
    </recommendedName>
</protein>
<dbReference type="Pfam" id="PF17185">
    <property type="entry name" value="NlpE_C"/>
    <property type="match status" value="1"/>
</dbReference>